<keyword evidence="2" id="KW-0004">4Fe-4S</keyword>
<dbReference type="SFLD" id="SFLDG01109">
    <property type="entry name" value="Uncharacterised_Radical_SAM_Su"/>
    <property type="match status" value="1"/>
</dbReference>
<dbReference type="KEGG" id="swo:Swol_2405"/>
<keyword evidence="9" id="KW-1185">Reference proteome</keyword>
<evidence type="ECO:0000313" key="8">
    <source>
        <dbReference type="EMBL" id="ABI69694.1"/>
    </source>
</evidence>
<evidence type="ECO:0000256" key="3">
    <source>
        <dbReference type="ARBA" id="ARBA00022691"/>
    </source>
</evidence>
<dbReference type="HOGENOM" id="CLU_645348_0_0_9"/>
<dbReference type="GO" id="GO:0046872">
    <property type="term" value="F:metal ion binding"/>
    <property type="evidence" value="ECO:0007669"/>
    <property type="project" value="UniProtKB-KW"/>
</dbReference>
<proteinExistence type="predicted"/>
<dbReference type="InterPro" id="IPR034457">
    <property type="entry name" value="Organic_radical-activating"/>
</dbReference>
<comment type="cofactor">
    <cofactor evidence="1">
        <name>[4Fe-4S] cluster</name>
        <dbReference type="ChEBI" id="CHEBI:49883"/>
    </cofactor>
</comment>
<dbReference type="EMBL" id="CP000448">
    <property type="protein sequence ID" value="ABI69694.1"/>
    <property type="molecule type" value="Genomic_DNA"/>
</dbReference>
<dbReference type="InterPro" id="IPR058240">
    <property type="entry name" value="rSAM_sf"/>
</dbReference>
<organism evidence="8 9">
    <name type="scientific">Syntrophomonas wolfei subsp. wolfei (strain DSM 2245B / Goettingen)</name>
    <dbReference type="NCBI Taxonomy" id="335541"/>
    <lineage>
        <taxon>Bacteria</taxon>
        <taxon>Bacillati</taxon>
        <taxon>Bacillota</taxon>
        <taxon>Clostridia</taxon>
        <taxon>Eubacteriales</taxon>
        <taxon>Syntrophomonadaceae</taxon>
        <taxon>Syntrophomonas</taxon>
    </lineage>
</organism>
<evidence type="ECO:0000256" key="2">
    <source>
        <dbReference type="ARBA" id="ARBA00022485"/>
    </source>
</evidence>
<dbReference type="Proteomes" id="UP000001968">
    <property type="component" value="Chromosome"/>
</dbReference>
<gene>
    <name evidence="8" type="ordered locus">Swol_2405</name>
</gene>
<protein>
    <submittedName>
        <fullName evidence="8">Radical SAM domain protein</fullName>
    </submittedName>
</protein>
<dbReference type="Gene3D" id="3.20.20.70">
    <property type="entry name" value="Aldolase class I"/>
    <property type="match status" value="1"/>
</dbReference>
<dbReference type="SFLD" id="SFLDS00029">
    <property type="entry name" value="Radical_SAM"/>
    <property type="match status" value="1"/>
</dbReference>
<reference evidence="9" key="1">
    <citation type="journal article" date="2010" name="Environ. Microbiol.">
        <title>The genome of Syntrophomonas wolfei: new insights into syntrophic metabolism and biohydrogen production.</title>
        <authorList>
            <person name="Sieber J.R."/>
            <person name="Sims D.R."/>
            <person name="Han C."/>
            <person name="Kim E."/>
            <person name="Lykidis A."/>
            <person name="Lapidus A.L."/>
            <person name="McDonnald E."/>
            <person name="Rohlin L."/>
            <person name="Culley D.E."/>
            <person name="Gunsalus R."/>
            <person name="McInerney M.J."/>
        </authorList>
    </citation>
    <scope>NUCLEOTIDE SEQUENCE [LARGE SCALE GENOMIC DNA]</scope>
    <source>
        <strain evidence="9">DSM 2245B / Goettingen</strain>
    </source>
</reference>
<dbReference type="RefSeq" id="WP_011641778.1">
    <property type="nucleotide sequence ID" value="NC_008346.1"/>
</dbReference>
<evidence type="ECO:0000256" key="6">
    <source>
        <dbReference type="ARBA" id="ARBA00023014"/>
    </source>
</evidence>
<dbReference type="PANTHER" id="PTHR30352:SF5">
    <property type="entry name" value="PYRUVATE FORMATE-LYASE 1-ACTIVATING ENZYME"/>
    <property type="match status" value="1"/>
</dbReference>
<evidence type="ECO:0000256" key="5">
    <source>
        <dbReference type="ARBA" id="ARBA00023004"/>
    </source>
</evidence>
<dbReference type="GO" id="GO:0003824">
    <property type="term" value="F:catalytic activity"/>
    <property type="evidence" value="ECO:0007669"/>
    <property type="project" value="InterPro"/>
</dbReference>
<feature type="domain" description="Radical SAM core" evidence="7">
    <location>
        <begin position="179"/>
        <end position="415"/>
    </location>
</feature>
<evidence type="ECO:0000259" key="7">
    <source>
        <dbReference type="PROSITE" id="PS51918"/>
    </source>
</evidence>
<evidence type="ECO:0000313" key="9">
    <source>
        <dbReference type="Proteomes" id="UP000001968"/>
    </source>
</evidence>
<accession>Q0AUB0</accession>
<dbReference type="OrthoDB" id="9764628at2"/>
<evidence type="ECO:0000256" key="1">
    <source>
        <dbReference type="ARBA" id="ARBA00001966"/>
    </source>
</evidence>
<dbReference type="InterPro" id="IPR007197">
    <property type="entry name" value="rSAM"/>
</dbReference>
<dbReference type="eggNOG" id="COG1180">
    <property type="taxonomic scope" value="Bacteria"/>
</dbReference>
<keyword evidence="6" id="KW-0411">Iron-sulfur</keyword>
<dbReference type="PANTHER" id="PTHR30352">
    <property type="entry name" value="PYRUVATE FORMATE-LYASE-ACTIVATING ENZYME"/>
    <property type="match status" value="1"/>
</dbReference>
<dbReference type="CDD" id="cd01335">
    <property type="entry name" value="Radical_SAM"/>
    <property type="match status" value="1"/>
</dbReference>
<evidence type="ECO:0000256" key="4">
    <source>
        <dbReference type="ARBA" id="ARBA00022723"/>
    </source>
</evidence>
<sequence>MYLSLYANEKGEVLDHPNILMLGRSGNEWLLPEAGEMMPLPRGSSLVRIPGNIPVGLDMKERLAYFEYDPLVSGQRAYAVAALLPQGFTRTLLPACVGSSGEALLPLLGYAAVGLKEGKIYVAAVQSDEHRKWHPHYYNTERLPAKINRMLKKYPGNMILHQLARCSLEYGCFTAQNIFYQRWEGGIPSMKACNAACIACISEDHCGTASPQNRLDFAPTVQEIVEVASEHLLRARDAIISFGQGCEGEPALNGKRLSQAIRRIRDLCAQGTINMNTNAGYCEGVKLMTDAGMDSMRVTIFSAIEENYMTYHCPQDYSLADVEYSITYAREHGVKISLNLLTFPGFTDRMEEVEALLEFVRKNQVDMIQFRNLNIDPEFLMRIFPGKSPVLGISNFVKLLESELPGVRIGSYTHPVHR</sequence>
<dbReference type="PROSITE" id="PS51918">
    <property type="entry name" value="RADICAL_SAM"/>
    <property type="match status" value="1"/>
</dbReference>
<dbReference type="STRING" id="335541.Swol_2405"/>
<dbReference type="SUPFAM" id="SSF102114">
    <property type="entry name" value="Radical SAM enzymes"/>
    <property type="match status" value="1"/>
</dbReference>
<name>Q0AUB0_SYNWW</name>
<dbReference type="AlphaFoldDB" id="Q0AUB0"/>
<dbReference type="InterPro" id="IPR013785">
    <property type="entry name" value="Aldolase_TIM"/>
</dbReference>
<dbReference type="GO" id="GO:0051539">
    <property type="term" value="F:4 iron, 4 sulfur cluster binding"/>
    <property type="evidence" value="ECO:0007669"/>
    <property type="project" value="UniProtKB-KW"/>
</dbReference>
<keyword evidence="4" id="KW-0479">Metal-binding</keyword>
<keyword evidence="3" id="KW-0949">S-adenosyl-L-methionine</keyword>
<keyword evidence="5" id="KW-0408">Iron</keyword>